<reference evidence="2" key="1">
    <citation type="submission" date="2023-06" db="EMBL/GenBank/DDBJ databases">
        <title>Genome-scale phylogeny and comparative genomics of the fungal order Sordariales.</title>
        <authorList>
            <consortium name="Lawrence Berkeley National Laboratory"/>
            <person name="Hensen N."/>
            <person name="Bonometti L."/>
            <person name="Westerberg I."/>
            <person name="Brannstrom I.O."/>
            <person name="Guillou S."/>
            <person name="Cros-Aarteil S."/>
            <person name="Calhoun S."/>
            <person name="Haridas S."/>
            <person name="Kuo A."/>
            <person name="Mondo S."/>
            <person name="Pangilinan J."/>
            <person name="Riley R."/>
            <person name="Labutti K."/>
            <person name="Andreopoulos B."/>
            <person name="Lipzen A."/>
            <person name="Chen C."/>
            <person name="Yanf M."/>
            <person name="Daum C."/>
            <person name="Ng V."/>
            <person name="Clum A."/>
            <person name="Steindorff A."/>
            <person name="Ohm R."/>
            <person name="Martin F."/>
            <person name="Silar P."/>
            <person name="Natvig D."/>
            <person name="Lalanne C."/>
            <person name="Gautier V."/>
            <person name="Ament-Velasquez S.L."/>
            <person name="Kruys A."/>
            <person name="Hutchinson M.I."/>
            <person name="Powell A.J."/>
            <person name="Barry K."/>
            <person name="Miller A.N."/>
            <person name="Grigoriev I.V."/>
            <person name="Debuchy R."/>
            <person name="Gladieux P."/>
            <person name="Thoren M.H."/>
            <person name="Johannesson H."/>
        </authorList>
    </citation>
    <scope>NUCLEOTIDE SEQUENCE</scope>
    <source>
        <strain evidence="2">CBS 540.89</strain>
    </source>
</reference>
<proteinExistence type="predicted"/>
<organism evidence="2 3">
    <name type="scientific">Apiosordaria backusii</name>
    <dbReference type="NCBI Taxonomy" id="314023"/>
    <lineage>
        <taxon>Eukaryota</taxon>
        <taxon>Fungi</taxon>
        <taxon>Dikarya</taxon>
        <taxon>Ascomycota</taxon>
        <taxon>Pezizomycotina</taxon>
        <taxon>Sordariomycetes</taxon>
        <taxon>Sordariomycetidae</taxon>
        <taxon>Sordariales</taxon>
        <taxon>Lasiosphaeriaceae</taxon>
        <taxon>Apiosordaria</taxon>
    </lineage>
</organism>
<name>A0AA40AN59_9PEZI</name>
<evidence type="ECO:0000256" key="1">
    <source>
        <dbReference type="SAM" id="SignalP"/>
    </source>
</evidence>
<evidence type="ECO:0000313" key="3">
    <source>
        <dbReference type="Proteomes" id="UP001172159"/>
    </source>
</evidence>
<feature type="signal peptide" evidence="1">
    <location>
        <begin position="1"/>
        <end position="25"/>
    </location>
</feature>
<evidence type="ECO:0000313" key="2">
    <source>
        <dbReference type="EMBL" id="KAK0718797.1"/>
    </source>
</evidence>
<keyword evidence="3" id="KW-1185">Reference proteome</keyword>
<comment type="caution">
    <text evidence="2">The sequence shown here is derived from an EMBL/GenBank/DDBJ whole genome shotgun (WGS) entry which is preliminary data.</text>
</comment>
<protein>
    <submittedName>
        <fullName evidence="2">Uncharacterized protein</fullName>
    </submittedName>
</protein>
<keyword evidence="1" id="KW-0732">Signal</keyword>
<dbReference type="Proteomes" id="UP001172159">
    <property type="component" value="Unassembled WGS sequence"/>
</dbReference>
<feature type="chain" id="PRO_5041304529" evidence="1">
    <location>
        <begin position="26"/>
        <end position="85"/>
    </location>
</feature>
<dbReference type="EMBL" id="JAUKTV010000013">
    <property type="protein sequence ID" value="KAK0718797.1"/>
    <property type="molecule type" value="Genomic_DNA"/>
</dbReference>
<gene>
    <name evidence="2" type="ORF">B0T21DRAFT_374119</name>
</gene>
<dbReference type="AlphaFoldDB" id="A0AA40AN59"/>
<accession>A0AA40AN59</accession>
<sequence length="85" mass="9801">MEVWACVSCRLITCILFVLVNIANCQLGRCAVTPYLQLMTEDRKLHDVLSMIRKDINNNRYSQRPSLERTLALSLSFSPLGRDER</sequence>